<sequence>MTDIIVLVVAAEDSVKPQTVEAIKHAKGSGVPIVIAINKCDKPEANPDKVVADLASHGIDVEDYGGETPVCRISAKTGLGMKEFEETIVTVAELLELKTEERANVEGWVLESQVKKGLGNVATLLIKRGQLKPGCILVSGTTFCKVRVMKDEHGKPIKVAKPAQPVEVSGWKELPEAGDYAIQAKDENYAKKVIINREKRKRMMDEASQVEEMNKRRIKSIEDSKKSEKIQEYQLQGFSLEEIKELEPDLFDDESNKIKYVNFIIKADVSGSAEAVRQSIEGLGNDEVKSRIIFEEVGAPTESDIARAKDSDAEILVFNTKVPKDILNSASKSKVEIKEFNVIYHLIEDVLKTLTSKLTPIYETKVISKVAIKQLFEIGLKGKETMIIAGSRVIDGTFKKNSQVRLVRNGEVIYTGKVKQLKVVKNDVNEVKNGADCGVSLEGDPEMKEGDIIEAFEQIPIQRHL</sequence>
<dbReference type="FunFam" id="3.40.50.10050:FF:000001">
    <property type="entry name" value="Translation initiation factor IF-2"/>
    <property type="match status" value="1"/>
</dbReference>
<evidence type="ECO:0000256" key="3">
    <source>
        <dbReference type="ARBA" id="ARBA00022540"/>
    </source>
</evidence>
<evidence type="ECO:0000256" key="4">
    <source>
        <dbReference type="ARBA" id="ARBA00022741"/>
    </source>
</evidence>
<evidence type="ECO:0000256" key="9">
    <source>
        <dbReference type="ARBA" id="ARBA00025162"/>
    </source>
</evidence>
<dbReference type="InterPro" id="IPR044145">
    <property type="entry name" value="IF2_II"/>
</dbReference>
<evidence type="ECO:0000256" key="5">
    <source>
        <dbReference type="ARBA" id="ARBA00022917"/>
    </source>
</evidence>
<dbReference type="Pfam" id="PF22042">
    <property type="entry name" value="EF-G_D2"/>
    <property type="match status" value="1"/>
</dbReference>
<keyword evidence="7" id="KW-0496">Mitochondrion</keyword>
<dbReference type="AlphaFoldDB" id="A0A1Z8JMT5"/>
<comment type="subcellular location">
    <subcellularLocation>
        <location evidence="1">Mitochondrion</location>
    </subcellularLocation>
</comment>
<dbReference type="GO" id="GO:0032543">
    <property type="term" value="P:mitochondrial translation"/>
    <property type="evidence" value="ECO:0007669"/>
    <property type="project" value="UniProtKB-ARBA"/>
</dbReference>
<dbReference type="GO" id="GO:0005739">
    <property type="term" value="C:mitochondrion"/>
    <property type="evidence" value="ECO:0007669"/>
    <property type="project" value="UniProtKB-SubCell"/>
</dbReference>
<dbReference type="SUPFAM" id="SSF50447">
    <property type="entry name" value="Translation proteins"/>
    <property type="match status" value="2"/>
</dbReference>
<dbReference type="InterPro" id="IPR015760">
    <property type="entry name" value="TIF_IF2"/>
</dbReference>
<feature type="domain" description="Tr-type G" evidence="11">
    <location>
        <begin position="1"/>
        <end position="98"/>
    </location>
</feature>
<organism evidence="12 13">
    <name type="scientific">Pichia kudriavzevii</name>
    <name type="common">Yeast</name>
    <name type="synonym">Issatchenkia orientalis</name>
    <dbReference type="NCBI Taxonomy" id="4909"/>
    <lineage>
        <taxon>Eukaryota</taxon>
        <taxon>Fungi</taxon>
        <taxon>Dikarya</taxon>
        <taxon>Ascomycota</taxon>
        <taxon>Saccharomycotina</taxon>
        <taxon>Pichiomycetes</taxon>
        <taxon>Pichiales</taxon>
        <taxon>Pichiaceae</taxon>
        <taxon>Pichia</taxon>
    </lineage>
</organism>
<dbReference type="Pfam" id="PF03144">
    <property type="entry name" value="GTP_EFTU_D2"/>
    <property type="match status" value="1"/>
</dbReference>
<keyword evidence="3" id="KW-0396">Initiation factor</keyword>
<dbReference type="InterPro" id="IPR009000">
    <property type="entry name" value="Transl_B-barrel_sf"/>
</dbReference>
<dbReference type="CDD" id="cd03702">
    <property type="entry name" value="IF2_mtIF2_II"/>
    <property type="match status" value="1"/>
</dbReference>
<comment type="function">
    <text evidence="9">One of the essential components for the initiation of protein synthesis. Protects formylmethionyl-tRNA from spontaneous hydrolysis and promotes its binding to the 30S ribosomal subunits. Also involved in the hydrolysis of GTP during the formation of the 70S ribosomal complex.</text>
</comment>
<dbReference type="CDD" id="cd03692">
    <property type="entry name" value="mtIF2_IVc"/>
    <property type="match status" value="1"/>
</dbReference>
<evidence type="ECO:0000256" key="7">
    <source>
        <dbReference type="ARBA" id="ARBA00023128"/>
    </source>
</evidence>
<dbReference type="PANTHER" id="PTHR43381">
    <property type="entry name" value="TRANSLATION INITIATION FACTOR IF-2-RELATED"/>
    <property type="match status" value="1"/>
</dbReference>
<keyword evidence="4" id="KW-0547">Nucleotide-binding</keyword>
<dbReference type="GO" id="GO:0005525">
    <property type="term" value="F:GTP binding"/>
    <property type="evidence" value="ECO:0007669"/>
    <property type="project" value="UniProtKB-KW"/>
</dbReference>
<name>A0A1Z8JMT5_PICKU</name>
<dbReference type="GO" id="GO:0003924">
    <property type="term" value="F:GTPase activity"/>
    <property type="evidence" value="ECO:0007669"/>
    <property type="project" value="InterPro"/>
</dbReference>
<dbReference type="SUPFAM" id="SSF52540">
    <property type="entry name" value="P-loop containing nucleoside triphosphate hydrolases"/>
    <property type="match status" value="1"/>
</dbReference>
<keyword evidence="6" id="KW-0809">Transit peptide</keyword>
<evidence type="ECO:0000256" key="1">
    <source>
        <dbReference type="ARBA" id="ARBA00004173"/>
    </source>
</evidence>
<dbReference type="Gene3D" id="2.40.30.10">
    <property type="entry name" value="Translation factors"/>
    <property type="match status" value="2"/>
</dbReference>
<dbReference type="InterPro" id="IPR000795">
    <property type="entry name" value="T_Tr_GTP-bd_dom"/>
</dbReference>
<evidence type="ECO:0000256" key="6">
    <source>
        <dbReference type="ARBA" id="ARBA00022946"/>
    </source>
</evidence>
<protein>
    <recommendedName>
        <fullName evidence="10">Translation initiation factor IF-2, mitochondrial</fullName>
    </recommendedName>
</protein>
<dbReference type="Gene3D" id="3.40.50.300">
    <property type="entry name" value="P-loop containing nucleotide triphosphate hydrolases"/>
    <property type="match status" value="1"/>
</dbReference>
<dbReference type="InterPro" id="IPR027417">
    <property type="entry name" value="P-loop_NTPase"/>
</dbReference>
<evidence type="ECO:0000256" key="8">
    <source>
        <dbReference type="ARBA" id="ARBA00023134"/>
    </source>
</evidence>
<gene>
    <name evidence="12" type="ORF">CAS74_002880</name>
</gene>
<evidence type="ECO:0000256" key="2">
    <source>
        <dbReference type="ARBA" id="ARBA00007733"/>
    </source>
</evidence>
<dbReference type="InterPro" id="IPR053905">
    <property type="entry name" value="EF-G-like_DII"/>
</dbReference>
<comment type="similarity">
    <text evidence="2">Belongs to the TRAFAC class translation factor GTPase superfamily. Classic translation factor GTPase family. IF-2 subfamily.</text>
</comment>
<comment type="caution">
    <text evidence="12">The sequence shown here is derived from an EMBL/GenBank/DDBJ whole genome shotgun (WGS) entry which is preliminary data.</text>
</comment>
<dbReference type="Proteomes" id="UP000195871">
    <property type="component" value="Unassembled WGS sequence"/>
</dbReference>
<dbReference type="PROSITE" id="PS51722">
    <property type="entry name" value="G_TR_2"/>
    <property type="match status" value="1"/>
</dbReference>
<evidence type="ECO:0000256" key="10">
    <source>
        <dbReference type="ARBA" id="ARBA00044200"/>
    </source>
</evidence>
<dbReference type="EMBL" id="NHMM01000004">
    <property type="protein sequence ID" value="OUT21896.1"/>
    <property type="molecule type" value="Genomic_DNA"/>
</dbReference>
<dbReference type="SUPFAM" id="SSF52156">
    <property type="entry name" value="Initiation factor IF2/eIF5b, domain 3"/>
    <property type="match status" value="1"/>
</dbReference>
<reference evidence="12 13" key="1">
    <citation type="submission" date="2017-05" db="EMBL/GenBank/DDBJ databases">
        <title>The Genome Sequence of Candida krusei Ckrusei653.</title>
        <authorList>
            <person name="Cuomo C."/>
            <person name="Forche A."/>
            <person name="Young S."/>
            <person name="Abouelleil A."/>
            <person name="Cao P."/>
            <person name="Chapman S."/>
            <person name="Cusick C."/>
            <person name="Shea T."/>
            <person name="Nusbaum C."/>
            <person name="Birren B."/>
        </authorList>
    </citation>
    <scope>NUCLEOTIDE SEQUENCE [LARGE SCALE GENOMIC DNA]</scope>
    <source>
        <strain evidence="12 13">Ckrusei653</strain>
    </source>
</reference>
<evidence type="ECO:0000313" key="12">
    <source>
        <dbReference type="EMBL" id="OUT21896.1"/>
    </source>
</evidence>
<dbReference type="GO" id="GO:0003743">
    <property type="term" value="F:translation initiation factor activity"/>
    <property type="evidence" value="ECO:0007669"/>
    <property type="project" value="UniProtKB-KW"/>
</dbReference>
<evidence type="ECO:0000259" key="11">
    <source>
        <dbReference type="PROSITE" id="PS51722"/>
    </source>
</evidence>
<keyword evidence="5" id="KW-0648">Protein biosynthesis</keyword>
<proteinExistence type="inferred from homology"/>
<dbReference type="VEuPathDB" id="FungiDB:C5L36_0E03610"/>
<accession>A0A1Z8JMT5</accession>
<keyword evidence="8" id="KW-0342">GTP-binding</keyword>
<dbReference type="FunFam" id="2.40.30.10:FF:000126">
    <property type="entry name" value="Mitochondrial translation initiation factor"/>
    <property type="match status" value="1"/>
</dbReference>
<dbReference type="Pfam" id="PF00009">
    <property type="entry name" value="GTP_EFTU"/>
    <property type="match status" value="1"/>
</dbReference>
<evidence type="ECO:0000313" key="13">
    <source>
        <dbReference type="Proteomes" id="UP000195871"/>
    </source>
</evidence>
<dbReference type="InterPro" id="IPR023115">
    <property type="entry name" value="TIF_IF2_dom3"/>
</dbReference>
<dbReference type="PANTHER" id="PTHR43381:SF20">
    <property type="entry name" value="TRANSLATION INITIATION FACTOR IF-2, MITOCHONDRIAL"/>
    <property type="match status" value="1"/>
</dbReference>
<dbReference type="InterPro" id="IPR004161">
    <property type="entry name" value="EFTu-like_2"/>
</dbReference>
<dbReference type="FunFam" id="2.40.30.10:FF:000008">
    <property type="entry name" value="Translation initiation factor IF-2"/>
    <property type="match status" value="1"/>
</dbReference>
<dbReference type="InterPro" id="IPR036925">
    <property type="entry name" value="TIF_IF2_dom3_sf"/>
</dbReference>
<dbReference type="Pfam" id="PF11987">
    <property type="entry name" value="IF-2"/>
    <property type="match status" value="1"/>
</dbReference>
<dbReference type="Gene3D" id="3.40.50.10050">
    <property type="entry name" value="Translation initiation factor IF- 2, domain 3"/>
    <property type="match status" value="1"/>
</dbReference>